<keyword evidence="8" id="KW-1185">Reference proteome</keyword>
<gene>
    <name evidence="7" type="ORF">ACFO3G_08105</name>
</gene>
<feature type="coiled-coil region" evidence="5">
    <location>
        <begin position="118"/>
        <end position="152"/>
    </location>
</feature>
<dbReference type="PANTHER" id="PTHR30563:SF0">
    <property type="entry name" value="DNA RECOMBINATION PROTEIN RMUC"/>
    <property type="match status" value="1"/>
</dbReference>
<keyword evidence="6" id="KW-1133">Transmembrane helix</keyword>
<keyword evidence="3 5" id="KW-0175">Coiled coil</keyword>
<keyword evidence="4" id="KW-0233">DNA recombination</keyword>
<dbReference type="InterPro" id="IPR003798">
    <property type="entry name" value="DNA_recombination_RmuC"/>
</dbReference>
<name>A0ABV9K960_9PORP</name>
<evidence type="ECO:0000256" key="3">
    <source>
        <dbReference type="ARBA" id="ARBA00023054"/>
    </source>
</evidence>
<keyword evidence="6" id="KW-0812">Transmembrane</keyword>
<dbReference type="PANTHER" id="PTHR30563">
    <property type="entry name" value="DNA RECOMBINATION PROTEIN RMUC"/>
    <property type="match status" value="1"/>
</dbReference>
<feature type="coiled-coil region" evidence="5">
    <location>
        <begin position="326"/>
        <end position="374"/>
    </location>
</feature>
<evidence type="ECO:0000256" key="6">
    <source>
        <dbReference type="SAM" id="Phobius"/>
    </source>
</evidence>
<evidence type="ECO:0000256" key="1">
    <source>
        <dbReference type="ARBA" id="ARBA00003416"/>
    </source>
</evidence>
<comment type="function">
    <text evidence="1">Involved in DNA recombination.</text>
</comment>
<dbReference type="EMBL" id="JBHSGO010000206">
    <property type="protein sequence ID" value="MFC4666553.1"/>
    <property type="molecule type" value="Genomic_DNA"/>
</dbReference>
<dbReference type="Pfam" id="PF02646">
    <property type="entry name" value="RmuC"/>
    <property type="match status" value="1"/>
</dbReference>
<sequence>MNLTLLIIALIACIGIMILFFKKNEKSNQIIRELSEEKTKLQGEKNILTERLKSTERAYIESEQKCKSIDEAMKLQFKDLAQSILQEKSNSLKISSDETLRPLKEEIKNFREQIIKSYADETGQRKSLEDKIQELIQQSEKLGSEANNLTKALKGDSNVQGNWGEQILERILEESGLEKNIGYEVQSYIKDEGGAKVISDDNHKMRPDVIINFPDQRSIIIDSKVSITAYVGYMNAQEKKQKDEFLKQHIQSVKRHIVELANKDYSKYLKKKIDFVMLFIPNEGAYNLAMQNDAELWEEAYRKKIVIIGPTSLISTLKLVENLWDRDNQEKNILSIMEEVEKLYDKFRLFLESFDDANSQITKAQEKMTEAKNRLYDGRGNIISKFAKMKEMGLKTKNNLPPSYQKRLNDYIKEE</sequence>
<dbReference type="RefSeq" id="WP_380079733.1">
    <property type="nucleotide sequence ID" value="NZ_JBHSGO010000206.1"/>
</dbReference>
<feature type="coiled-coil region" evidence="5">
    <location>
        <begin position="24"/>
        <end position="65"/>
    </location>
</feature>
<evidence type="ECO:0000256" key="5">
    <source>
        <dbReference type="SAM" id="Coils"/>
    </source>
</evidence>
<dbReference type="Proteomes" id="UP001596020">
    <property type="component" value="Unassembled WGS sequence"/>
</dbReference>
<proteinExistence type="inferred from homology"/>
<comment type="caution">
    <text evidence="7">The sequence shown here is derived from an EMBL/GenBank/DDBJ whole genome shotgun (WGS) entry which is preliminary data.</text>
</comment>
<evidence type="ECO:0000256" key="4">
    <source>
        <dbReference type="ARBA" id="ARBA00023172"/>
    </source>
</evidence>
<feature type="transmembrane region" description="Helical" evidence="6">
    <location>
        <begin position="6"/>
        <end position="22"/>
    </location>
</feature>
<evidence type="ECO:0000256" key="2">
    <source>
        <dbReference type="ARBA" id="ARBA00009840"/>
    </source>
</evidence>
<reference evidence="8" key="1">
    <citation type="journal article" date="2019" name="Int. J. Syst. Evol. Microbiol.">
        <title>The Global Catalogue of Microorganisms (GCM) 10K type strain sequencing project: providing services to taxonomists for standard genome sequencing and annotation.</title>
        <authorList>
            <consortium name="The Broad Institute Genomics Platform"/>
            <consortium name="The Broad Institute Genome Sequencing Center for Infectious Disease"/>
            <person name="Wu L."/>
            <person name="Ma J."/>
        </authorList>
    </citation>
    <scope>NUCLEOTIDE SEQUENCE [LARGE SCALE GENOMIC DNA]</scope>
    <source>
        <strain evidence="8">CGMCC 4.7357</strain>
    </source>
</reference>
<keyword evidence="6" id="KW-0472">Membrane</keyword>
<evidence type="ECO:0000313" key="8">
    <source>
        <dbReference type="Proteomes" id="UP001596020"/>
    </source>
</evidence>
<comment type="similarity">
    <text evidence="2">Belongs to the RmuC family.</text>
</comment>
<protein>
    <submittedName>
        <fullName evidence="7">DNA recombination protein RmuC</fullName>
    </submittedName>
</protein>
<organism evidence="7 8">
    <name type="scientific">Falsiporphyromonas endometrii</name>
    <dbReference type="NCBI Taxonomy" id="1387297"/>
    <lineage>
        <taxon>Bacteria</taxon>
        <taxon>Pseudomonadati</taxon>
        <taxon>Bacteroidota</taxon>
        <taxon>Bacteroidia</taxon>
        <taxon>Bacteroidales</taxon>
        <taxon>Porphyromonadaceae</taxon>
        <taxon>Falsiporphyromonas</taxon>
    </lineage>
</organism>
<accession>A0ABV9K960</accession>
<evidence type="ECO:0000313" key="7">
    <source>
        <dbReference type="EMBL" id="MFC4666553.1"/>
    </source>
</evidence>